<dbReference type="Proteomes" id="UP000265520">
    <property type="component" value="Unassembled WGS sequence"/>
</dbReference>
<reference evidence="2 3" key="1">
    <citation type="journal article" date="2018" name="Front. Plant Sci.">
        <title>Red Clover (Trifolium pratense) and Zigzag Clover (T. medium) - A Picture of Genomic Similarities and Differences.</title>
        <authorList>
            <person name="Dluhosova J."/>
            <person name="Istvanek J."/>
            <person name="Nedelnik J."/>
            <person name="Repkova J."/>
        </authorList>
    </citation>
    <scope>NUCLEOTIDE SEQUENCE [LARGE SCALE GENOMIC DNA]</scope>
    <source>
        <strain evidence="3">cv. 10/8</strain>
        <tissue evidence="2">Leaf</tissue>
    </source>
</reference>
<evidence type="ECO:0000313" key="2">
    <source>
        <dbReference type="EMBL" id="MCI28849.1"/>
    </source>
</evidence>
<evidence type="ECO:0000256" key="1">
    <source>
        <dbReference type="SAM" id="MobiDB-lite"/>
    </source>
</evidence>
<comment type="caution">
    <text evidence="2">The sequence shown here is derived from an EMBL/GenBank/DDBJ whole genome shotgun (WGS) entry which is preliminary data.</text>
</comment>
<sequence length="98" mass="10783">MRFLSSKSLKYLTHPLLEGKPRPPVSDNVPFLFSNEPPDVIFEFMRLMKDEVVIITGDNIAKVSPGKRKRIVKVKQELAAEEKTSGNTSASGAGVPEA</sequence>
<feature type="non-terminal residue" evidence="2">
    <location>
        <position position="98"/>
    </location>
</feature>
<organism evidence="2 3">
    <name type="scientific">Trifolium medium</name>
    <dbReference type="NCBI Taxonomy" id="97028"/>
    <lineage>
        <taxon>Eukaryota</taxon>
        <taxon>Viridiplantae</taxon>
        <taxon>Streptophyta</taxon>
        <taxon>Embryophyta</taxon>
        <taxon>Tracheophyta</taxon>
        <taxon>Spermatophyta</taxon>
        <taxon>Magnoliopsida</taxon>
        <taxon>eudicotyledons</taxon>
        <taxon>Gunneridae</taxon>
        <taxon>Pentapetalae</taxon>
        <taxon>rosids</taxon>
        <taxon>fabids</taxon>
        <taxon>Fabales</taxon>
        <taxon>Fabaceae</taxon>
        <taxon>Papilionoideae</taxon>
        <taxon>50 kb inversion clade</taxon>
        <taxon>NPAAA clade</taxon>
        <taxon>Hologalegina</taxon>
        <taxon>IRL clade</taxon>
        <taxon>Trifolieae</taxon>
        <taxon>Trifolium</taxon>
    </lineage>
</organism>
<keyword evidence="3" id="KW-1185">Reference proteome</keyword>
<name>A0A392QXZ7_9FABA</name>
<accession>A0A392QXZ7</accession>
<feature type="region of interest" description="Disordered" evidence="1">
    <location>
        <begin position="78"/>
        <end position="98"/>
    </location>
</feature>
<protein>
    <submittedName>
        <fullName evidence="2">Uncharacterized protein</fullName>
    </submittedName>
</protein>
<evidence type="ECO:0000313" key="3">
    <source>
        <dbReference type="Proteomes" id="UP000265520"/>
    </source>
</evidence>
<dbReference type="AlphaFoldDB" id="A0A392QXZ7"/>
<proteinExistence type="predicted"/>
<dbReference type="EMBL" id="LXQA010168440">
    <property type="protein sequence ID" value="MCI28849.1"/>
    <property type="molecule type" value="Genomic_DNA"/>
</dbReference>